<gene>
    <name evidence="1" type="ORF">ACD_4C00446G0002</name>
</gene>
<comment type="caution">
    <text evidence="1">The sequence shown here is derived from an EMBL/GenBank/DDBJ whole genome shotgun (WGS) entry which is preliminary data.</text>
</comment>
<protein>
    <submittedName>
        <fullName evidence="1">Uncharacterized protein</fullName>
    </submittedName>
</protein>
<name>K2G7M1_9BACT</name>
<organism evidence="1">
    <name type="scientific">uncultured bacterium</name>
    <name type="common">gcode 4</name>
    <dbReference type="NCBI Taxonomy" id="1234023"/>
    <lineage>
        <taxon>Bacteria</taxon>
        <taxon>environmental samples</taxon>
    </lineage>
</organism>
<dbReference type="EMBL" id="AMFJ01000962">
    <property type="protein sequence ID" value="EKE26074.1"/>
    <property type="molecule type" value="Genomic_DNA"/>
</dbReference>
<evidence type="ECO:0000313" key="1">
    <source>
        <dbReference type="EMBL" id="EKE26074.1"/>
    </source>
</evidence>
<sequence>MCLDFLIFKYISDNVRCKIYNLFQFLNRNIKKQSSSWRNWFEIPNMGNRSSKFYMSSSLTSYLASCNFNSTSFTNHSFISYSFIFSTCTFVIFSWTENLFTKKSTSFRSLCSVIYGFRNKNFSIWKCSDLFFWCDSNSYSSKIIKIFTLSYIFFSSKFSNLRIICDFIIEKIFKIFIF</sequence>
<accession>K2G7M1</accession>
<dbReference type="AlphaFoldDB" id="K2G7M1"/>
<reference evidence="1" key="1">
    <citation type="journal article" date="2012" name="Science">
        <title>Fermentation, hydrogen, and sulfur metabolism in multiple uncultivated bacterial phyla.</title>
        <authorList>
            <person name="Wrighton K.C."/>
            <person name="Thomas B.C."/>
            <person name="Sharon I."/>
            <person name="Miller C.S."/>
            <person name="Castelle C.J."/>
            <person name="VerBerkmoes N.C."/>
            <person name="Wilkins M.J."/>
            <person name="Hettich R.L."/>
            <person name="Lipton M.S."/>
            <person name="Williams K.H."/>
            <person name="Long P.E."/>
            <person name="Banfield J.F."/>
        </authorList>
    </citation>
    <scope>NUCLEOTIDE SEQUENCE [LARGE SCALE GENOMIC DNA]</scope>
</reference>
<proteinExistence type="predicted"/>